<dbReference type="InterPro" id="IPR037518">
    <property type="entry name" value="MPN"/>
</dbReference>
<name>A0A366HM57_9BURK</name>
<keyword evidence="3" id="KW-0378">Hydrolase</keyword>
<reference evidence="8 9" key="1">
    <citation type="submission" date="2018-06" db="EMBL/GenBank/DDBJ databases">
        <title>Genomic Encyclopedia of Type Strains, Phase IV (KMG-IV): sequencing the most valuable type-strain genomes for metagenomic binning, comparative biology and taxonomic classification.</title>
        <authorList>
            <person name="Goeker M."/>
        </authorList>
    </citation>
    <scope>NUCLEOTIDE SEQUENCE [LARGE SCALE GENOMIC DNA]</scope>
    <source>
        <strain evidence="8 9">DSM 25520</strain>
    </source>
</reference>
<keyword evidence="9" id="KW-1185">Reference proteome</keyword>
<comment type="caution">
    <text evidence="8">The sequence shown here is derived from an EMBL/GenBank/DDBJ whole genome shotgun (WGS) entry which is preliminary data.</text>
</comment>
<keyword evidence="2" id="KW-0479">Metal-binding</keyword>
<dbReference type="Pfam" id="PF04002">
    <property type="entry name" value="RadC"/>
    <property type="match status" value="1"/>
</dbReference>
<dbReference type="Pfam" id="PF20582">
    <property type="entry name" value="UPF0758_N"/>
    <property type="match status" value="1"/>
</dbReference>
<dbReference type="InterPro" id="IPR025657">
    <property type="entry name" value="RadC_JAB"/>
</dbReference>
<keyword evidence="4" id="KW-0862">Zinc</keyword>
<accession>A0A366HM57</accession>
<protein>
    <submittedName>
        <fullName evidence="8">DNA replication and repair protein RadC</fullName>
    </submittedName>
</protein>
<dbReference type="SUPFAM" id="SSF47781">
    <property type="entry name" value="RuvA domain 2-like"/>
    <property type="match status" value="1"/>
</dbReference>
<dbReference type="CDD" id="cd08071">
    <property type="entry name" value="MPN_DUF2466"/>
    <property type="match status" value="1"/>
</dbReference>
<dbReference type="PROSITE" id="PS01302">
    <property type="entry name" value="UPF0758"/>
    <property type="match status" value="1"/>
</dbReference>
<dbReference type="NCBIfam" id="TIGR00608">
    <property type="entry name" value="radc"/>
    <property type="match status" value="1"/>
</dbReference>
<dbReference type="GO" id="GO:0006508">
    <property type="term" value="P:proteolysis"/>
    <property type="evidence" value="ECO:0007669"/>
    <property type="project" value="UniProtKB-KW"/>
</dbReference>
<evidence type="ECO:0000256" key="1">
    <source>
        <dbReference type="ARBA" id="ARBA00022670"/>
    </source>
</evidence>
<evidence type="ECO:0000259" key="7">
    <source>
        <dbReference type="PROSITE" id="PS50249"/>
    </source>
</evidence>
<keyword evidence="5" id="KW-0482">Metalloprotease</keyword>
<dbReference type="NCBIfam" id="NF000642">
    <property type="entry name" value="PRK00024.1"/>
    <property type="match status" value="1"/>
</dbReference>
<evidence type="ECO:0000313" key="9">
    <source>
        <dbReference type="Proteomes" id="UP000253628"/>
    </source>
</evidence>
<gene>
    <name evidence="8" type="ORF">DFR37_101534</name>
</gene>
<evidence type="ECO:0000256" key="2">
    <source>
        <dbReference type="ARBA" id="ARBA00022723"/>
    </source>
</evidence>
<dbReference type="PANTHER" id="PTHR30471">
    <property type="entry name" value="DNA REPAIR PROTEIN RADC"/>
    <property type="match status" value="1"/>
</dbReference>
<dbReference type="EMBL" id="QNRQ01000001">
    <property type="protein sequence ID" value="RBP43402.1"/>
    <property type="molecule type" value="Genomic_DNA"/>
</dbReference>
<dbReference type="GO" id="GO:0046872">
    <property type="term" value="F:metal ion binding"/>
    <property type="evidence" value="ECO:0007669"/>
    <property type="project" value="UniProtKB-KW"/>
</dbReference>
<dbReference type="AlphaFoldDB" id="A0A366HM57"/>
<organism evidence="8 9">
    <name type="scientific">Eoetvoesiella caeni</name>
    <dbReference type="NCBI Taxonomy" id="645616"/>
    <lineage>
        <taxon>Bacteria</taxon>
        <taxon>Pseudomonadati</taxon>
        <taxon>Pseudomonadota</taxon>
        <taxon>Betaproteobacteria</taxon>
        <taxon>Burkholderiales</taxon>
        <taxon>Alcaligenaceae</taxon>
        <taxon>Eoetvoesiella</taxon>
    </lineage>
</organism>
<feature type="domain" description="MPN" evidence="7">
    <location>
        <begin position="107"/>
        <end position="229"/>
    </location>
</feature>
<comment type="similarity">
    <text evidence="6">Belongs to the UPF0758 family.</text>
</comment>
<evidence type="ECO:0000256" key="4">
    <source>
        <dbReference type="ARBA" id="ARBA00022833"/>
    </source>
</evidence>
<evidence type="ECO:0000256" key="6">
    <source>
        <dbReference type="RuleBase" id="RU003797"/>
    </source>
</evidence>
<proteinExistence type="inferred from homology"/>
<dbReference type="Gene3D" id="3.40.140.10">
    <property type="entry name" value="Cytidine Deaminase, domain 2"/>
    <property type="match status" value="1"/>
</dbReference>
<dbReference type="InterPro" id="IPR020891">
    <property type="entry name" value="UPF0758_CS"/>
</dbReference>
<evidence type="ECO:0000313" key="8">
    <source>
        <dbReference type="EMBL" id="RBP43402.1"/>
    </source>
</evidence>
<dbReference type="PROSITE" id="PS50249">
    <property type="entry name" value="MPN"/>
    <property type="match status" value="1"/>
</dbReference>
<dbReference type="GO" id="GO:0008237">
    <property type="term" value="F:metallopeptidase activity"/>
    <property type="evidence" value="ECO:0007669"/>
    <property type="project" value="UniProtKB-KW"/>
</dbReference>
<keyword evidence="1" id="KW-0645">Protease</keyword>
<dbReference type="InterPro" id="IPR046778">
    <property type="entry name" value="UPF0758_N"/>
</dbReference>
<dbReference type="InterPro" id="IPR001405">
    <property type="entry name" value="UPF0758"/>
</dbReference>
<evidence type="ECO:0000256" key="5">
    <source>
        <dbReference type="ARBA" id="ARBA00023049"/>
    </source>
</evidence>
<dbReference type="RefSeq" id="WP_242341669.1">
    <property type="nucleotide sequence ID" value="NZ_JACCEU010000001.1"/>
</dbReference>
<sequence length="229" mass="24984">MPTPTPRRPIAMTPERPRERLLAHGAQALTSPELLAIVLRTGTKGCDAVSLGHRLIEQFSGLRGLLAADVHTLLKLPGLGLAKACELQAINELNRRALAEELRIGQALDQPERVKHYCIATLGHLKIEHCFALYLDSQYRLIICEELAKGTLTQASVYPREVVKAGLKHHAAALILAHNHPSGVSEPSQADLALTRHLKQALALVDIRLLDHLIVTPRGAVSLAERGQL</sequence>
<dbReference type="InterPro" id="IPR010994">
    <property type="entry name" value="RuvA_2-like"/>
</dbReference>
<evidence type="ECO:0000256" key="3">
    <source>
        <dbReference type="ARBA" id="ARBA00022801"/>
    </source>
</evidence>
<dbReference type="Proteomes" id="UP000253628">
    <property type="component" value="Unassembled WGS sequence"/>
</dbReference>
<dbReference type="PANTHER" id="PTHR30471:SF3">
    <property type="entry name" value="UPF0758 PROTEIN YEES-RELATED"/>
    <property type="match status" value="1"/>
</dbReference>